<evidence type="ECO:0000256" key="9">
    <source>
        <dbReference type="SAM" id="MobiDB-lite"/>
    </source>
</evidence>
<reference evidence="11 12" key="1">
    <citation type="submission" date="2021-03" db="EMBL/GenBank/DDBJ databases">
        <title>Fibrella sp. HMF5405 genome sequencing and assembly.</title>
        <authorList>
            <person name="Kang H."/>
            <person name="Kim H."/>
            <person name="Bae S."/>
            <person name="Joh K."/>
        </authorList>
    </citation>
    <scope>NUCLEOTIDE SEQUENCE [LARGE SCALE GENOMIC DNA]</scope>
    <source>
        <strain evidence="11 12">HMF5405</strain>
    </source>
</reference>
<dbReference type="InterPro" id="IPR023606">
    <property type="entry name" value="CoA-Trfase_III_dom_1_sf"/>
</dbReference>
<evidence type="ECO:0000256" key="7">
    <source>
        <dbReference type="ARBA" id="ARBA00047899"/>
    </source>
</evidence>
<evidence type="ECO:0000256" key="2">
    <source>
        <dbReference type="ARBA" id="ARBA00022527"/>
    </source>
</evidence>
<dbReference type="PANTHER" id="PTHR43671">
    <property type="entry name" value="SERINE/THREONINE-PROTEIN KINASE NEK"/>
    <property type="match status" value="1"/>
</dbReference>
<dbReference type="SUPFAM" id="SSF89796">
    <property type="entry name" value="CoA-transferase family III (CaiB/BaiF)"/>
    <property type="match status" value="1"/>
</dbReference>
<dbReference type="InterPro" id="IPR011009">
    <property type="entry name" value="Kinase-like_dom_sf"/>
</dbReference>
<comment type="catalytic activity">
    <reaction evidence="7">
        <text>L-threonyl-[protein] + ATP = O-phospho-L-threonyl-[protein] + ADP + H(+)</text>
        <dbReference type="Rhea" id="RHEA:46608"/>
        <dbReference type="Rhea" id="RHEA-COMP:11060"/>
        <dbReference type="Rhea" id="RHEA-COMP:11605"/>
        <dbReference type="ChEBI" id="CHEBI:15378"/>
        <dbReference type="ChEBI" id="CHEBI:30013"/>
        <dbReference type="ChEBI" id="CHEBI:30616"/>
        <dbReference type="ChEBI" id="CHEBI:61977"/>
        <dbReference type="ChEBI" id="CHEBI:456216"/>
        <dbReference type="EC" id="2.7.11.1"/>
    </reaction>
</comment>
<dbReference type="Gene3D" id="1.10.510.10">
    <property type="entry name" value="Transferase(Phosphotransferase) domain 1"/>
    <property type="match status" value="1"/>
</dbReference>
<dbReference type="InterPro" id="IPR008271">
    <property type="entry name" value="Ser/Thr_kinase_AS"/>
</dbReference>
<proteinExistence type="predicted"/>
<feature type="region of interest" description="Disordered" evidence="9">
    <location>
        <begin position="371"/>
        <end position="443"/>
    </location>
</feature>
<dbReference type="InterPro" id="IPR050660">
    <property type="entry name" value="NEK_Ser/Thr_kinase"/>
</dbReference>
<evidence type="ECO:0000256" key="5">
    <source>
        <dbReference type="ARBA" id="ARBA00022777"/>
    </source>
</evidence>
<evidence type="ECO:0000256" key="8">
    <source>
        <dbReference type="ARBA" id="ARBA00048679"/>
    </source>
</evidence>
<keyword evidence="4" id="KW-0547">Nucleotide-binding</keyword>
<comment type="caution">
    <text evidence="11">The sequence shown here is derived from an EMBL/GenBank/DDBJ whole genome shotgun (WGS) entry which is preliminary data.</text>
</comment>
<dbReference type="EC" id="2.7.11.1" evidence="1"/>
<evidence type="ECO:0000256" key="1">
    <source>
        <dbReference type="ARBA" id="ARBA00012513"/>
    </source>
</evidence>
<dbReference type="RefSeq" id="WP_207330700.1">
    <property type="nucleotide sequence ID" value="NZ_JAFMYW010000006.1"/>
</dbReference>
<evidence type="ECO:0000313" key="12">
    <source>
        <dbReference type="Proteomes" id="UP000664628"/>
    </source>
</evidence>
<dbReference type="Pfam" id="PF00069">
    <property type="entry name" value="Pkinase"/>
    <property type="match status" value="1"/>
</dbReference>
<dbReference type="EMBL" id="JAFMYW010000006">
    <property type="protein sequence ID" value="MBO0950752.1"/>
    <property type="molecule type" value="Genomic_DNA"/>
</dbReference>
<keyword evidence="3" id="KW-0808">Transferase</keyword>
<sequence>MEYRKQQFLTYDEFTRQFACDYAMPLARGGHGEIYRGVDLETNEEVAIKRRLYSVDDNALTLEKEYANTQAVPVNRFVVRYLYYGRYATPFGTYEFLVMRYYRDGNLTNTALSWAGLSNLQQQRFVSEFLLGLSHLHTHGIVHRDIKPENVLLVRYSDSEGIAYRPVIVDFGISKMMTDHPEAARAFVQNSMRIGTVTYMAPEQLRTENIDYNADLWSFGIILYELITGKHMIARKSFPETQREEAYAFWRMATEERFPDDLRTVPQPYQQLIRKCLIVSPDERVQSARALLDLLELQPRINDAEQAFRRQNWEAVIEALDPVVDKADIPELTARLQQARMQAALIQPINQLVEEPPTNTADNVPDREAEAATLPDPTGTPEQPESNPESKPVPYTAQTELFDSSVDPFLPGKSASAVDENSPADTPDSPARLGSAPISSGTYPEAFGNVPGATQHFTAEFDPSMEIEEQASANETIDAGQQPEAEIDRAISEPTAAIDDLPTPASAMSAVTEPASDWAEPKAAANNVPDQAADHAAPDGEQHTEAFTPVHTEVGKHLVTKPATTNVPEPPKNALAPATSLIESTKSRLKKVATRFDSDRVNKRVGEVYEAAKKSKNRPLLIGGVVVILLLLLFAVDTEPSANGSVVQLDPNESYATSLKRFQQYSRTYEKTGELNPYVWAFVHCNPVYDDSLRKSAVRRAELIRTQHELLFGTYSEDISKLKRMEMKKMSNNQVSWEIRPRSLSDENCLPKK</sequence>
<evidence type="ECO:0000256" key="3">
    <source>
        <dbReference type="ARBA" id="ARBA00022679"/>
    </source>
</evidence>
<keyword evidence="12" id="KW-1185">Reference proteome</keyword>
<comment type="catalytic activity">
    <reaction evidence="8">
        <text>L-seryl-[protein] + ATP = O-phospho-L-seryl-[protein] + ADP + H(+)</text>
        <dbReference type="Rhea" id="RHEA:17989"/>
        <dbReference type="Rhea" id="RHEA-COMP:9863"/>
        <dbReference type="Rhea" id="RHEA-COMP:11604"/>
        <dbReference type="ChEBI" id="CHEBI:15378"/>
        <dbReference type="ChEBI" id="CHEBI:29999"/>
        <dbReference type="ChEBI" id="CHEBI:30616"/>
        <dbReference type="ChEBI" id="CHEBI:83421"/>
        <dbReference type="ChEBI" id="CHEBI:456216"/>
        <dbReference type="EC" id="2.7.11.1"/>
    </reaction>
</comment>
<dbReference type="CDD" id="cd14014">
    <property type="entry name" value="STKc_PknB_like"/>
    <property type="match status" value="1"/>
</dbReference>
<keyword evidence="6" id="KW-0067">ATP-binding</keyword>
<feature type="compositionally biased region" description="Polar residues" evidence="9">
    <location>
        <begin position="380"/>
        <end position="389"/>
    </location>
</feature>
<dbReference type="InterPro" id="IPR000719">
    <property type="entry name" value="Prot_kinase_dom"/>
</dbReference>
<dbReference type="Proteomes" id="UP000664628">
    <property type="component" value="Unassembled WGS sequence"/>
</dbReference>
<dbReference type="PANTHER" id="PTHR43671:SF98">
    <property type="entry name" value="SERINE_THREONINE-PROTEIN KINASE NEK11"/>
    <property type="match status" value="1"/>
</dbReference>
<dbReference type="PROSITE" id="PS50011">
    <property type="entry name" value="PROTEIN_KINASE_DOM"/>
    <property type="match status" value="1"/>
</dbReference>
<evidence type="ECO:0000256" key="6">
    <source>
        <dbReference type="ARBA" id="ARBA00022840"/>
    </source>
</evidence>
<protein>
    <recommendedName>
        <fullName evidence="1">non-specific serine/threonine protein kinase</fullName>
        <ecNumber evidence="1">2.7.11.1</ecNumber>
    </recommendedName>
</protein>
<accession>A0ABS3JL61</accession>
<organism evidence="11 12">
    <name type="scientific">Fibrella forsythiae</name>
    <dbReference type="NCBI Taxonomy" id="2817061"/>
    <lineage>
        <taxon>Bacteria</taxon>
        <taxon>Pseudomonadati</taxon>
        <taxon>Bacteroidota</taxon>
        <taxon>Cytophagia</taxon>
        <taxon>Cytophagales</taxon>
        <taxon>Spirosomataceae</taxon>
        <taxon>Fibrella</taxon>
    </lineage>
</organism>
<dbReference type="SMART" id="SM00220">
    <property type="entry name" value="S_TKc"/>
    <property type="match status" value="1"/>
</dbReference>
<keyword evidence="5 11" id="KW-0418">Kinase</keyword>
<name>A0ABS3JL61_9BACT</name>
<keyword evidence="2" id="KW-0723">Serine/threonine-protein kinase</keyword>
<dbReference type="PROSITE" id="PS00108">
    <property type="entry name" value="PROTEIN_KINASE_ST"/>
    <property type="match status" value="1"/>
</dbReference>
<evidence type="ECO:0000259" key="10">
    <source>
        <dbReference type="PROSITE" id="PS50011"/>
    </source>
</evidence>
<feature type="domain" description="Protein kinase" evidence="10">
    <location>
        <begin position="20"/>
        <end position="301"/>
    </location>
</feature>
<gene>
    <name evidence="11" type="ORF">J2I46_19330</name>
</gene>
<evidence type="ECO:0000256" key="4">
    <source>
        <dbReference type="ARBA" id="ARBA00022741"/>
    </source>
</evidence>
<dbReference type="SUPFAM" id="SSF56112">
    <property type="entry name" value="Protein kinase-like (PK-like)"/>
    <property type="match status" value="1"/>
</dbReference>
<evidence type="ECO:0000313" key="11">
    <source>
        <dbReference type="EMBL" id="MBO0950752.1"/>
    </source>
</evidence>
<dbReference type="GO" id="GO:0016301">
    <property type="term" value="F:kinase activity"/>
    <property type="evidence" value="ECO:0007669"/>
    <property type="project" value="UniProtKB-KW"/>
</dbReference>